<dbReference type="GO" id="GO:0006950">
    <property type="term" value="P:response to stress"/>
    <property type="evidence" value="ECO:0007669"/>
    <property type="project" value="UniProtKB-ARBA"/>
</dbReference>
<evidence type="ECO:0000313" key="4">
    <source>
        <dbReference type="Proteomes" id="UP000198341"/>
    </source>
</evidence>
<feature type="compositionally biased region" description="Basic and acidic residues" evidence="1">
    <location>
        <begin position="1001"/>
        <end position="1012"/>
    </location>
</feature>
<feature type="region of interest" description="Disordered" evidence="1">
    <location>
        <begin position="702"/>
        <end position="728"/>
    </location>
</feature>
<feature type="compositionally biased region" description="Acidic residues" evidence="1">
    <location>
        <begin position="581"/>
        <end position="626"/>
    </location>
</feature>
<evidence type="ECO:0000313" key="3">
    <source>
        <dbReference type="EMBL" id="CCO14563.1"/>
    </source>
</evidence>
<sequence>MGSSSDALLERISNNTPKKTKNMTTPAGANTVRRSRRLLGPSVSIVGDVGENEETPLGKIRETVTTTTTSRLGGGKGGANKNNNEKKKTVRSPLMDRGNERDVITVEEEEENGKRKKEKKKSEKRAAAAGKKTTKAIGEKKREKPATAARKTRKGTKEQDEEETEEKDQKQPEEESTMETYPTTTTASADDNHQDVQEQEKIQEEMDNEDPMQILKLAVATWQKRGVDPSEAIFEAFPLRLSERKDGATMRRLMAALAGVELAPTTVKKARAIREEMFEDVEEDGEEVCDMVEDKEDVGESKADSKQKPNAELSLEDHATRRLSFGSGNGGEKEENAKEQHEEEVVVAVAAGNEEEDEEFGTPEGKIEDEEGDIEGTFDPCNCGELECPKEKMLKNNGPFQLPVVKHEQPQKQMTPIRTWMDAEQPSLDEENEEEADDSESVAATDIDENYSVRDEEEEEDNEDDDVGSIAGTEHVASPLVESIIERASKKEEEIKDEPAPPEKEAEVEEEDEVIAARPKRNAATKKKVQILSSSDEDEEDEEAEEKDTSAAPVRASRRVANKRNEIAEKISNRRRNQILEDSDDYETSEDEEDDEDDDDDSLSEIAEEEEADDSEFAPSDDEDDEVKPFLKTAMKTAMKTPGPPAKTPGRVNFKTPTPPKTGPNTLFRAMTDKKCNTALRAARLAAMEDEQKDDDISPFNLERLQTPPNEPANMSPTKTFSAWKPPPSHSKALTSALKSVGKTIGGNLKNGFDFNKHKESITRALFDEFNANVFDRQLPDGFEITWSKKLLTTAGLTVYKRTTIEGVRHFTARIELSTKVLDSVHKLESTLLHEMCHASAWLVDHVAKPPHGDVFKKWAKLAMQTYPGTNVSTCHAYAIHTPFKWKCSQTWCEQEYGRHSKSIDVEKKRCGLCGGRLEFMGKFTSDGVLVKGSNIEKKATGYAKFVQDNFGDVKKELGNKTPHKKIMEKLSEKWNEEKKAGKKSDSGERSGSGSNNESFSEDKENIPKEEPGTISKAAARFTKLALFEDEIMSFTEKKKKKSVSIQEEEDEVETKMKAMNLNSLLLEEEEE</sequence>
<dbReference type="PANTHER" id="PTHR23099">
    <property type="entry name" value="TRANSCRIPTIONAL REGULATOR"/>
    <property type="match status" value="1"/>
</dbReference>
<accession>K8EZ79</accession>
<evidence type="ECO:0000259" key="2">
    <source>
        <dbReference type="SMART" id="SM00731"/>
    </source>
</evidence>
<dbReference type="InterPro" id="IPR036910">
    <property type="entry name" value="HMG_box_dom_sf"/>
</dbReference>
<feature type="domain" description="SprT-like" evidence="2">
    <location>
        <begin position="760"/>
        <end position="921"/>
    </location>
</feature>
<feature type="compositionally biased region" description="Basic and acidic residues" evidence="1">
    <location>
        <begin position="298"/>
        <end position="320"/>
    </location>
</feature>
<dbReference type="OrthoDB" id="20772at2759"/>
<dbReference type="Pfam" id="PF10263">
    <property type="entry name" value="SprT-like"/>
    <property type="match status" value="1"/>
</dbReference>
<protein>
    <recommendedName>
        <fullName evidence="2">SprT-like domain-containing protein</fullName>
    </recommendedName>
</protein>
<dbReference type="PANTHER" id="PTHR23099:SF0">
    <property type="entry name" value="GERM CELL NUCLEAR ACIDIC PROTEIN"/>
    <property type="match status" value="1"/>
</dbReference>
<proteinExistence type="predicted"/>
<feature type="region of interest" description="Disordered" evidence="1">
    <location>
        <begin position="1"/>
        <end position="209"/>
    </location>
</feature>
<gene>
    <name evidence="3" type="ORF">Bathy01g04050</name>
</gene>
<dbReference type="RefSeq" id="XP_007515684.1">
    <property type="nucleotide sequence ID" value="XM_007515622.1"/>
</dbReference>
<feature type="compositionally biased region" description="Basic and acidic residues" evidence="1">
    <location>
        <begin position="563"/>
        <end position="572"/>
    </location>
</feature>
<dbReference type="AlphaFoldDB" id="K8EZ79"/>
<feature type="region of interest" description="Disordered" evidence="1">
    <location>
        <begin position="402"/>
        <end position="668"/>
    </location>
</feature>
<feature type="compositionally biased region" description="Basic and acidic residues" evidence="1">
    <location>
        <begin position="190"/>
        <end position="204"/>
    </location>
</feature>
<name>K8EZ79_9CHLO</name>
<dbReference type="Proteomes" id="UP000198341">
    <property type="component" value="Chromosome 1"/>
</dbReference>
<dbReference type="SMART" id="SM00731">
    <property type="entry name" value="SprT"/>
    <property type="match status" value="1"/>
</dbReference>
<evidence type="ECO:0000256" key="1">
    <source>
        <dbReference type="SAM" id="MobiDB-lite"/>
    </source>
</evidence>
<feature type="compositionally biased region" description="Basic residues" evidence="1">
    <location>
        <begin position="518"/>
        <end position="529"/>
    </location>
</feature>
<feature type="region of interest" description="Disordered" evidence="1">
    <location>
        <begin position="973"/>
        <end position="1016"/>
    </location>
</feature>
<dbReference type="KEGG" id="bpg:Bathy01g04050"/>
<feature type="compositionally biased region" description="Low complexity" evidence="1">
    <location>
        <begin position="14"/>
        <end position="26"/>
    </location>
</feature>
<reference evidence="3 4" key="1">
    <citation type="submission" date="2011-10" db="EMBL/GenBank/DDBJ databases">
        <authorList>
            <person name="Genoscope - CEA"/>
        </authorList>
    </citation>
    <scope>NUCLEOTIDE SEQUENCE [LARGE SCALE GENOMIC DNA]</scope>
    <source>
        <strain evidence="3 4">RCC 1105</strain>
    </source>
</reference>
<dbReference type="eggNOG" id="KOG3854">
    <property type="taxonomic scope" value="Eukaryota"/>
</dbReference>
<dbReference type="InterPro" id="IPR006640">
    <property type="entry name" value="SprT-like_domain"/>
</dbReference>
<feature type="compositionally biased region" description="Acidic residues" evidence="1">
    <location>
        <begin position="455"/>
        <end position="467"/>
    </location>
</feature>
<dbReference type="GeneID" id="19018140"/>
<dbReference type="SUPFAM" id="SSF47095">
    <property type="entry name" value="HMG-box"/>
    <property type="match status" value="1"/>
</dbReference>
<feature type="compositionally biased region" description="Basic and acidic residues" evidence="1">
    <location>
        <begin position="484"/>
        <end position="505"/>
    </location>
</feature>
<feature type="compositionally biased region" description="Acidic residues" evidence="1">
    <location>
        <begin position="427"/>
        <end position="440"/>
    </location>
</feature>
<dbReference type="GO" id="GO:0005634">
    <property type="term" value="C:nucleus"/>
    <property type="evidence" value="ECO:0007669"/>
    <property type="project" value="TreeGrafter"/>
</dbReference>
<dbReference type="STRING" id="41875.K8EZ79"/>
<feature type="compositionally biased region" description="Acidic residues" evidence="1">
    <location>
        <begin position="353"/>
        <end position="376"/>
    </location>
</feature>
<dbReference type="EMBL" id="FO082278">
    <property type="protein sequence ID" value="CCO14563.1"/>
    <property type="molecule type" value="Genomic_DNA"/>
</dbReference>
<organism evidence="3 4">
    <name type="scientific">Bathycoccus prasinos</name>
    <dbReference type="NCBI Taxonomy" id="41875"/>
    <lineage>
        <taxon>Eukaryota</taxon>
        <taxon>Viridiplantae</taxon>
        <taxon>Chlorophyta</taxon>
        <taxon>Mamiellophyceae</taxon>
        <taxon>Mamiellales</taxon>
        <taxon>Bathycoccaceae</taxon>
        <taxon>Bathycoccus</taxon>
    </lineage>
</organism>
<keyword evidence="4" id="KW-1185">Reference proteome</keyword>
<feature type="compositionally biased region" description="Acidic residues" evidence="1">
    <location>
        <begin position="535"/>
        <end position="546"/>
    </location>
</feature>
<feature type="region of interest" description="Disordered" evidence="1">
    <location>
        <begin position="292"/>
        <end position="378"/>
    </location>
</feature>
<feature type="compositionally biased region" description="Basic and acidic residues" evidence="1">
    <location>
        <begin position="331"/>
        <end position="344"/>
    </location>
</feature>
<feature type="compositionally biased region" description="Low complexity" evidence="1">
    <location>
        <begin position="990"/>
        <end position="999"/>
    </location>
</feature>
<feature type="compositionally biased region" description="Basic and acidic residues" evidence="1">
    <location>
        <begin position="973"/>
        <end position="989"/>
    </location>
</feature>